<dbReference type="Proteomes" id="UP001165079">
    <property type="component" value="Unassembled WGS sequence"/>
</dbReference>
<proteinExistence type="inferred from homology"/>
<dbReference type="SUPFAM" id="SSF103481">
    <property type="entry name" value="Multidrug resistance efflux transporter EmrE"/>
    <property type="match status" value="2"/>
</dbReference>
<dbReference type="RefSeq" id="WP_285665160.1">
    <property type="nucleotide sequence ID" value="NZ_BSTX01000003.1"/>
</dbReference>
<evidence type="ECO:0000256" key="8">
    <source>
        <dbReference type="ARBA" id="ARBA00022985"/>
    </source>
</evidence>
<dbReference type="EMBL" id="BSTX01000003">
    <property type="protein sequence ID" value="GLZ80032.1"/>
    <property type="molecule type" value="Genomic_DNA"/>
</dbReference>
<keyword evidence="3" id="KW-1003">Cell membrane</keyword>
<gene>
    <name evidence="14" type="ORF">Afil01_48390</name>
</gene>
<organism evidence="14 15">
    <name type="scientific">Actinorhabdospora filicis</name>
    <dbReference type="NCBI Taxonomy" id="1785913"/>
    <lineage>
        <taxon>Bacteria</taxon>
        <taxon>Bacillati</taxon>
        <taxon>Actinomycetota</taxon>
        <taxon>Actinomycetes</taxon>
        <taxon>Micromonosporales</taxon>
        <taxon>Micromonosporaceae</taxon>
        <taxon>Actinorhabdospora</taxon>
    </lineage>
</organism>
<dbReference type="PANTHER" id="PTHR30561:SF9">
    <property type="entry name" value="4-AMINO-4-DEOXY-L-ARABINOSE-PHOSPHOUNDECAPRENOL FLIPPASE SUBUNIT ARNF-RELATED"/>
    <property type="match status" value="1"/>
</dbReference>
<evidence type="ECO:0000259" key="13">
    <source>
        <dbReference type="Pfam" id="PF00892"/>
    </source>
</evidence>
<evidence type="ECO:0000256" key="3">
    <source>
        <dbReference type="ARBA" id="ARBA00022475"/>
    </source>
</evidence>
<feature type="transmembrane region" description="Helical" evidence="12">
    <location>
        <begin position="175"/>
        <end position="196"/>
    </location>
</feature>
<feature type="transmembrane region" description="Helical" evidence="12">
    <location>
        <begin position="63"/>
        <end position="81"/>
    </location>
</feature>
<evidence type="ECO:0000256" key="5">
    <source>
        <dbReference type="ARBA" id="ARBA00022519"/>
    </source>
</evidence>
<dbReference type="Pfam" id="PF00892">
    <property type="entry name" value="EamA"/>
    <property type="match status" value="2"/>
</dbReference>
<feature type="transmembrane region" description="Helical" evidence="12">
    <location>
        <begin position="120"/>
        <end position="139"/>
    </location>
</feature>
<comment type="caution">
    <text evidence="14">The sequence shown here is derived from an EMBL/GenBank/DDBJ whole genome shotgun (WGS) entry which is preliminary data.</text>
</comment>
<dbReference type="GO" id="GO:0009103">
    <property type="term" value="P:lipopolysaccharide biosynthetic process"/>
    <property type="evidence" value="ECO:0007669"/>
    <property type="project" value="UniProtKB-KW"/>
</dbReference>
<evidence type="ECO:0000256" key="11">
    <source>
        <dbReference type="ARBA" id="ARBA00023136"/>
    </source>
</evidence>
<feature type="transmembrane region" description="Helical" evidence="12">
    <location>
        <begin position="93"/>
        <end position="113"/>
    </location>
</feature>
<evidence type="ECO:0000256" key="10">
    <source>
        <dbReference type="ARBA" id="ARBA00023098"/>
    </source>
</evidence>
<evidence type="ECO:0000256" key="7">
    <source>
        <dbReference type="ARBA" id="ARBA00022692"/>
    </source>
</evidence>
<feature type="domain" description="EamA" evidence="13">
    <location>
        <begin position="5"/>
        <end position="137"/>
    </location>
</feature>
<accession>A0A9W6W563</accession>
<keyword evidence="7 12" id="KW-0812">Transmembrane</keyword>
<evidence type="ECO:0000313" key="15">
    <source>
        <dbReference type="Proteomes" id="UP001165079"/>
    </source>
</evidence>
<evidence type="ECO:0000313" key="14">
    <source>
        <dbReference type="EMBL" id="GLZ80032.1"/>
    </source>
</evidence>
<evidence type="ECO:0000256" key="1">
    <source>
        <dbReference type="ARBA" id="ARBA00004651"/>
    </source>
</evidence>
<feature type="transmembrane region" description="Helical" evidence="12">
    <location>
        <begin position="242"/>
        <end position="261"/>
    </location>
</feature>
<keyword evidence="8" id="KW-0448">Lipopolysaccharide biosynthesis</keyword>
<keyword evidence="11 12" id="KW-0472">Membrane</keyword>
<keyword evidence="9 12" id="KW-1133">Transmembrane helix</keyword>
<name>A0A9W6W563_9ACTN</name>
<reference evidence="14" key="1">
    <citation type="submission" date="2023-03" db="EMBL/GenBank/DDBJ databases">
        <title>Actinorhabdospora filicis NBRC 111898.</title>
        <authorList>
            <person name="Ichikawa N."/>
            <person name="Sato H."/>
            <person name="Tonouchi N."/>
        </authorList>
    </citation>
    <scope>NUCLEOTIDE SEQUENCE</scope>
    <source>
        <strain evidence="14">NBRC 111898</strain>
    </source>
</reference>
<dbReference type="AlphaFoldDB" id="A0A9W6W563"/>
<evidence type="ECO:0000256" key="2">
    <source>
        <dbReference type="ARBA" id="ARBA00007362"/>
    </source>
</evidence>
<dbReference type="InterPro" id="IPR000620">
    <property type="entry name" value="EamA_dom"/>
</dbReference>
<keyword evidence="15" id="KW-1185">Reference proteome</keyword>
<evidence type="ECO:0000256" key="6">
    <source>
        <dbReference type="ARBA" id="ARBA00022556"/>
    </source>
</evidence>
<comment type="similarity">
    <text evidence="2">Belongs to the EamA transporter family.</text>
</comment>
<dbReference type="InterPro" id="IPR037185">
    <property type="entry name" value="EmrE-like"/>
</dbReference>
<evidence type="ECO:0000256" key="4">
    <source>
        <dbReference type="ARBA" id="ARBA00022516"/>
    </source>
</evidence>
<dbReference type="Gene3D" id="1.10.3730.20">
    <property type="match status" value="2"/>
</dbReference>
<evidence type="ECO:0000256" key="9">
    <source>
        <dbReference type="ARBA" id="ARBA00022989"/>
    </source>
</evidence>
<feature type="domain" description="EamA" evidence="13">
    <location>
        <begin position="150"/>
        <end position="284"/>
    </location>
</feature>
<protein>
    <recommendedName>
        <fullName evidence="13">EamA domain-containing protein</fullName>
    </recommendedName>
</protein>
<feature type="transmembrane region" description="Helical" evidence="12">
    <location>
        <begin position="216"/>
        <end position="235"/>
    </location>
</feature>
<keyword evidence="5" id="KW-0997">Cell inner membrane</keyword>
<evidence type="ECO:0000256" key="12">
    <source>
        <dbReference type="SAM" id="Phobius"/>
    </source>
</evidence>
<feature type="transmembrane region" description="Helical" evidence="12">
    <location>
        <begin position="151"/>
        <end position="168"/>
    </location>
</feature>
<dbReference type="InterPro" id="IPR000390">
    <property type="entry name" value="Small_drug/metabolite_transptr"/>
</dbReference>
<feature type="transmembrane region" description="Helical" evidence="12">
    <location>
        <begin position="33"/>
        <end position="56"/>
    </location>
</feature>
<sequence>MPPLAVGLVVCAAIAHASWNLYAKRASTGGPVFVWLSCAASTVLYAPVVLGVVMALDVRITPQLLTGVGVSGLLHLSYILFLQRGYAKGDLSVVYPLARGTGPLLSVIAAVAFIGERPSILALLGTLIVVVGILVIGLGSSSGERMKAMTGVMYGLVAGTMIAGYTLWDNHSVKALAITPLVMQWGTGLTRTLALAPYALPRLGELRKVWAEHKKPVLVVGVLEPLAYLLVLFAMKYADVSLVAPSRELSIVVGAFFGWLLLGESQAARRIAGALIVLGGIVALTAS</sequence>
<keyword evidence="6" id="KW-0441">Lipid A biosynthesis</keyword>
<dbReference type="GO" id="GO:0022857">
    <property type="term" value="F:transmembrane transporter activity"/>
    <property type="evidence" value="ECO:0007669"/>
    <property type="project" value="InterPro"/>
</dbReference>
<keyword evidence="4" id="KW-0444">Lipid biosynthesis</keyword>
<keyword evidence="10" id="KW-0443">Lipid metabolism</keyword>
<dbReference type="GO" id="GO:0005886">
    <property type="term" value="C:plasma membrane"/>
    <property type="evidence" value="ECO:0007669"/>
    <property type="project" value="UniProtKB-SubCell"/>
</dbReference>
<comment type="subcellular location">
    <subcellularLocation>
        <location evidence="1">Cell membrane</location>
        <topology evidence="1">Multi-pass membrane protein</topology>
    </subcellularLocation>
</comment>
<dbReference type="PANTHER" id="PTHR30561">
    <property type="entry name" value="SMR FAMILY PROTON-DEPENDENT DRUG EFFLUX TRANSPORTER SUGE"/>
    <property type="match status" value="1"/>
</dbReference>